<evidence type="ECO:0000313" key="3">
    <source>
        <dbReference type="EMBL" id="CUE65438.1"/>
    </source>
</evidence>
<feature type="chain" id="PRO_5006621419" evidence="2">
    <location>
        <begin position="26"/>
        <end position="924"/>
    </location>
</feature>
<protein>
    <submittedName>
        <fullName evidence="3">Multi-copy leucine-rich repeat protein, putative</fullName>
    </submittedName>
</protein>
<dbReference type="Proteomes" id="UP000051952">
    <property type="component" value="Unassembled WGS sequence"/>
</dbReference>
<reference evidence="4" key="1">
    <citation type="submission" date="2015-09" db="EMBL/GenBank/DDBJ databases">
        <authorList>
            <consortium name="Pathogen Informatics"/>
        </authorList>
    </citation>
    <scope>NUCLEOTIDE SEQUENCE [LARGE SCALE GENOMIC DNA]</scope>
    <source>
        <strain evidence="4">Lake Konstanz</strain>
    </source>
</reference>
<sequence>MRRWARFYSPLIITVAAAIRTMASSSSPAGTQRAPTVLHDELVQYLSQRTLKSGNVFGSEGQTGLKEMQRYTREIEAARETWLAALPPPDPGKEKKGAEVLTDEEIERLVHKHGGPNRIKRAEVSYVSLIPTKSVHANVRDHVEQRRSTQHEAALLCNYGPSGSGKTVQMMHTTAVAVEVIGGMVRSQITNDVDRERLRPLGFYVSFTRHDRTPNWADSRRLTPSNGREYFVLTAIALRMAFAVMEYRESYKDFANIMINACDMTDDKINFDIIVAALRQVLKWEGPMFIAVDGFLRAFEYEAPAVAAGLSTVCRRLLDESPLLLVSPTSEKEGPVIYERYLAISSFYPAHAVDFAAKTNRRLIMQPTALLDLRDITRAFANGMQIVKMPPQYSTLFSCGHVGLTNEQLLFLIYVAMFNVLPGKISNCVADHSRDVPGERFGPLFDEISKSSLRPPCRHLADPITVDMRVCACELIVGLETTNIFMSDDSNRRALVLAKDLERDCFVSQTNPTRVLVTPSFLATVRNGWSSSSGTTLFIRHHVSNLSRTLETHAQMALKLLDAGPYLIEFPKKEICRRLAQRWIETTATALGDLTFRALCLRFACALCAKDGATGGRLLGDVCSSTMTCDDSKLLFDVQFASGPLVVVANNFPPTTLLPDADRNYYDYERAEIHTEKECCAFETCLDAWRSRTTRSARTRERDAFLMAAHTLMPRQCRNAASRPLPYALIQEALAKGSHFSFQPQKPIFNRSDDGVMFLREKGTERRRAWVVFLVHADRSPHAKFVQRPANKMPTKKRQCATKRQQRAASRQTTKDDNVVPLPGEITDTKGNVHILRFVRIQVTADAPSVEHEESSCTPPVGKKRCAGGAAQLNSRNGSPDVGKVPKGVIAECFMDLDTIKNWCPTVGTVAGNLVKIRQLAGAA</sequence>
<feature type="compositionally biased region" description="Basic residues" evidence="1">
    <location>
        <begin position="794"/>
        <end position="806"/>
    </location>
</feature>
<evidence type="ECO:0000256" key="1">
    <source>
        <dbReference type="SAM" id="MobiDB-lite"/>
    </source>
</evidence>
<organism evidence="3 4">
    <name type="scientific">Bodo saltans</name>
    <name type="common">Flagellated protozoan</name>
    <dbReference type="NCBI Taxonomy" id="75058"/>
    <lineage>
        <taxon>Eukaryota</taxon>
        <taxon>Discoba</taxon>
        <taxon>Euglenozoa</taxon>
        <taxon>Kinetoplastea</taxon>
        <taxon>Metakinetoplastina</taxon>
        <taxon>Eubodonida</taxon>
        <taxon>Bodonidae</taxon>
        <taxon>Bodo</taxon>
    </lineage>
</organism>
<gene>
    <name evidence="3" type="ORF">BSAL_50815</name>
</gene>
<feature type="signal peptide" evidence="2">
    <location>
        <begin position="1"/>
        <end position="25"/>
    </location>
</feature>
<evidence type="ECO:0000313" key="4">
    <source>
        <dbReference type="Proteomes" id="UP000051952"/>
    </source>
</evidence>
<dbReference type="EMBL" id="CYKH01000050">
    <property type="protein sequence ID" value="CUE65438.1"/>
    <property type="molecule type" value="Genomic_DNA"/>
</dbReference>
<accession>A0A0S4IP50</accession>
<dbReference type="AlphaFoldDB" id="A0A0S4IP50"/>
<feature type="region of interest" description="Disordered" evidence="1">
    <location>
        <begin position="790"/>
        <end position="824"/>
    </location>
</feature>
<keyword evidence="4" id="KW-1185">Reference proteome</keyword>
<proteinExistence type="predicted"/>
<evidence type="ECO:0000256" key="2">
    <source>
        <dbReference type="SAM" id="SignalP"/>
    </source>
</evidence>
<name>A0A0S4IP50_BODSA</name>
<dbReference type="VEuPathDB" id="TriTrypDB:BSAL_50815"/>
<keyword evidence="2" id="KW-0732">Signal</keyword>